<dbReference type="SMART" id="SM00823">
    <property type="entry name" value="PKS_PP"/>
    <property type="match status" value="1"/>
</dbReference>
<gene>
    <name evidence="4" type="ORF">SAMN05421504_10130</name>
</gene>
<accession>A0A1H2RUZ5</accession>
<dbReference type="InterPro" id="IPR025110">
    <property type="entry name" value="AMP-bd_C"/>
</dbReference>
<dbReference type="Proteomes" id="UP000199515">
    <property type="component" value="Unassembled WGS sequence"/>
</dbReference>
<dbReference type="InterPro" id="IPR036736">
    <property type="entry name" value="ACP-like_sf"/>
</dbReference>
<dbReference type="AlphaFoldDB" id="A0A1H2RUZ5"/>
<evidence type="ECO:0000256" key="2">
    <source>
        <dbReference type="ARBA" id="ARBA00022553"/>
    </source>
</evidence>
<dbReference type="GO" id="GO:0031177">
    <property type="term" value="F:phosphopantetheine binding"/>
    <property type="evidence" value="ECO:0007669"/>
    <property type="project" value="InterPro"/>
</dbReference>
<dbReference type="GO" id="GO:0044550">
    <property type="term" value="P:secondary metabolite biosynthetic process"/>
    <property type="evidence" value="ECO:0007669"/>
    <property type="project" value="TreeGrafter"/>
</dbReference>
<dbReference type="Gene3D" id="1.10.1200.10">
    <property type="entry name" value="ACP-like"/>
    <property type="match status" value="1"/>
</dbReference>
<reference evidence="4 5" key="1">
    <citation type="submission" date="2016-10" db="EMBL/GenBank/DDBJ databases">
        <authorList>
            <person name="de Groot N.N."/>
        </authorList>
    </citation>
    <scope>NUCLEOTIDE SEQUENCE [LARGE SCALE GENOMIC DNA]</scope>
    <source>
        <strain evidence="4 5">CPCC 202699</strain>
    </source>
</reference>
<dbReference type="InterPro" id="IPR000873">
    <property type="entry name" value="AMP-dep_synth/lig_dom"/>
</dbReference>
<dbReference type="PANTHER" id="PTHR45527">
    <property type="entry name" value="NONRIBOSOMAL PEPTIDE SYNTHETASE"/>
    <property type="match status" value="1"/>
</dbReference>
<dbReference type="SUPFAM" id="SSF47336">
    <property type="entry name" value="ACP-like"/>
    <property type="match status" value="1"/>
</dbReference>
<sequence>MDDIHGEIGRAALRSPDAIAVTDAFGEYTYRELDQRANRLAWHLRALGATGPVAVFLRRSRELPVALLAVLRASAAYVPIDPILPAERIALILADSGASIVLTDSSLLGRLPESGGRRIVYLDRDRERIAGCSADPLPGQASPDDLAYLMYTSGSTGRPKGVAVPHRGVAELFRDMGKLLGLGPDTVWAAGSSSAFDISVVELFLPLWHGGRVEVLAEDVVSDGDQLGYELDQLEVTHFQATPSGWRLLVASGWTAASGLTGIAGGEVLPDDLADDIVKAGVRPLWNAYGPTEASIWATMQQVTDRRPVPLGQAVGGARIRLLGIDDDGVGEIHIGGTALARGYHGQPELTAERFGPDPSGTGRLYRTGDRARRHADGSLEFVGRVDDQVKIRGYRVELGEIESALRSHPAVHDAAVVLDEEMLAAYVVPAGDAVGADELRDFLRDRLPPYMVVDRYSFLGAMPLNTSGKLDRRALPSQAANTPGELTGSPAERRVLRIAQEVLHAGGIGLTDDLRDHGMHSVLAMRLASRVNRECGTELTIRQVYQRPTVAGLAEVASLCE</sequence>
<dbReference type="GO" id="GO:0043041">
    <property type="term" value="P:amino acid activation for nonribosomal peptide biosynthetic process"/>
    <property type="evidence" value="ECO:0007669"/>
    <property type="project" value="TreeGrafter"/>
</dbReference>
<dbReference type="Gene3D" id="3.30.300.30">
    <property type="match status" value="1"/>
</dbReference>
<dbReference type="InterPro" id="IPR020845">
    <property type="entry name" value="AMP-binding_CS"/>
</dbReference>
<dbReference type="PANTHER" id="PTHR45527:SF1">
    <property type="entry name" value="FATTY ACID SYNTHASE"/>
    <property type="match status" value="1"/>
</dbReference>
<keyword evidence="1" id="KW-0596">Phosphopantetheine</keyword>
<dbReference type="RefSeq" id="WP_091284990.1">
    <property type="nucleotide sequence ID" value="NZ_FNON01000001.1"/>
</dbReference>
<dbReference type="InterPro" id="IPR045851">
    <property type="entry name" value="AMP-bd_C_sf"/>
</dbReference>
<dbReference type="SUPFAM" id="SSF56801">
    <property type="entry name" value="Acetyl-CoA synthetase-like"/>
    <property type="match status" value="1"/>
</dbReference>
<dbReference type="PROSITE" id="PS00455">
    <property type="entry name" value="AMP_BINDING"/>
    <property type="match status" value="1"/>
</dbReference>
<dbReference type="PRINTS" id="PR00154">
    <property type="entry name" value="AMPBINDING"/>
</dbReference>
<dbReference type="Gene3D" id="2.30.38.10">
    <property type="entry name" value="Luciferase, Domain 3"/>
    <property type="match status" value="1"/>
</dbReference>
<dbReference type="Gene3D" id="3.40.50.980">
    <property type="match status" value="2"/>
</dbReference>
<dbReference type="OrthoDB" id="3243414at2"/>
<evidence type="ECO:0000313" key="4">
    <source>
        <dbReference type="EMBL" id="SDW23303.1"/>
    </source>
</evidence>
<dbReference type="GO" id="GO:0005737">
    <property type="term" value="C:cytoplasm"/>
    <property type="evidence" value="ECO:0007669"/>
    <property type="project" value="TreeGrafter"/>
</dbReference>
<dbReference type="InterPro" id="IPR020459">
    <property type="entry name" value="AMP-binding"/>
</dbReference>
<evidence type="ECO:0000256" key="1">
    <source>
        <dbReference type="ARBA" id="ARBA00022450"/>
    </source>
</evidence>
<dbReference type="EMBL" id="FNON01000001">
    <property type="protein sequence ID" value="SDW23303.1"/>
    <property type="molecule type" value="Genomic_DNA"/>
</dbReference>
<dbReference type="Pfam" id="PF00550">
    <property type="entry name" value="PP-binding"/>
    <property type="match status" value="1"/>
</dbReference>
<dbReference type="InterPro" id="IPR020806">
    <property type="entry name" value="PKS_PP-bd"/>
</dbReference>
<evidence type="ECO:0000313" key="5">
    <source>
        <dbReference type="Proteomes" id="UP000199515"/>
    </source>
</evidence>
<feature type="domain" description="Carrier" evidence="3">
    <location>
        <begin position="487"/>
        <end position="562"/>
    </location>
</feature>
<dbReference type="PROSITE" id="PS50075">
    <property type="entry name" value="CARRIER"/>
    <property type="match status" value="1"/>
</dbReference>
<name>A0A1H2RUZ5_9PSEU</name>
<evidence type="ECO:0000259" key="3">
    <source>
        <dbReference type="PROSITE" id="PS50075"/>
    </source>
</evidence>
<keyword evidence="2" id="KW-0597">Phosphoprotein</keyword>
<dbReference type="STRING" id="589385.SAMN05421504_10130"/>
<keyword evidence="5" id="KW-1185">Reference proteome</keyword>
<dbReference type="NCBIfam" id="TIGR01733">
    <property type="entry name" value="AA-adenyl-dom"/>
    <property type="match status" value="1"/>
</dbReference>
<dbReference type="Pfam" id="PF13193">
    <property type="entry name" value="AMP-binding_C"/>
    <property type="match status" value="1"/>
</dbReference>
<protein>
    <submittedName>
        <fullName evidence="4">Amino acid adenylation domain-containing protein</fullName>
    </submittedName>
</protein>
<proteinExistence type="predicted"/>
<dbReference type="InterPro" id="IPR010071">
    <property type="entry name" value="AA_adenyl_dom"/>
</dbReference>
<organism evidence="4 5">
    <name type="scientific">Amycolatopsis xylanica</name>
    <dbReference type="NCBI Taxonomy" id="589385"/>
    <lineage>
        <taxon>Bacteria</taxon>
        <taxon>Bacillati</taxon>
        <taxon>Actinomycetota</taxon>
        <taxon>Actinomycetes</taxon>
        <taxon>Pseudonocardiales</taxon>
        <taxon>Pseudonocardiaceae</taxon>
        <taxon>Amycolatopsis</taxon>
    </lineage>
</organism>
<dbReference type="Pfam" id="PF00501">
    <property type="entry name" value="AMP-binding"/>
    <property type="match status" value="1"/>
</dbReference>
<dbReference type="InterPro" id="IPR009081">
    <property type="entry name" value="PP-bd_ACP"/>
</dbReference>
<dbReference type="FunFam" id="3.40.50.980:FF:000001">
    <property type="entry name" value="Non-ribosomal peptide synthetase"/>
    <property type="match status" value="1"/>
</dbReference>